<dbReference type="EMBL" id="CACVBM020001052">
    <property type="protein sequence ID" value="CAA7027245.1"/>
    <property type="molecule type" value="Genomic_DNA"/>
</dbReference>
<evidence type="ECO:0000313" key="19">
    <source>
        <dbReference type="EMBL" id="CAA7027245.1"/>
    </source>
</evidence>
<dbReference type="SMART" id="SM00184">
    <property type="entry name" value="RING"/>
    <property type="match status" value="1"/>
</dbReference>
<name>A0A6D2IJK1_9BRAS</name>
<dbReference type="PANTHER" id="PTHR14155">
    <property type="entry name" value="RING FINGER DOMAIN-CONTAINING"/>
    <property type="match status" value="1"/>
</dbReference>
<dbReference type="CDD" id="cd16461">
    <property type="entry name" value="RING-H2_EL5-like"/>
    <property type="match status" value="1"/>
</dbReference>
<proteinExistence type="inferred from homology"/>
<comment type="pathway">
    <text evidence="3">Protein modification; protein ubiquitination.</text>
</comment>
<evidence type="ECO:0000256" key="4">
    <source>
        <dbReference type="ARBA" id="ARBA00012483"/>
    </source>
</evidence>
<dbReference type="Gene3D" id="3.30.40.10">
    <property type="entry name" value="Zinc/RING finger domain, C3HC4 (zinc finger)"/>
    <property type="match status" value="1"/>
</dbReference>
<keyword evidence="11 16" id="KW-1133">Transmembrane helix</keyword>
<evidence type="ECO:0000256" key="5">
    <source>
        <dbReference type="ARBA" id="ARBA00022679"/>
    </source>
</evidence>
<evidence type="ECO:0000259" key="18">
    <source>
        <dbReference type="PROSITE" id="PS50089"/>
    </source>
</evidence>
<feature type="region of interest" description="Disordered" evidence="15">
    <location>
        <begin position="204"/>
        <end position="224"/>
    </location>
</feature>
<dbReference type="InterPro" id="IPR053238">
    <property type="entry name" value="RING-H2_zinc_finger"/>
</dbReference>
<comment type="catalytic activity">
    <reaction evidence="1">
        <text>S-ubiquitinyl-[E2 ubiquitin-conjugating enzyme]-L-cysteine + [acceptor protein]-L-lysine = [E2 ubiquitin-conjugating enzyme]-L-cysteine + N(6)-ubiquitinyl-[acceptor protein]-L-lysine.</text>
        <dbReference type="EC" id="2.3.2.27"/>
    </reaction>
</comment>
<dbReference type="Proteomes" id="UP000467841">
    <property type="component" value="Unassembled WGS sequence"/>
</dbReference>
<protein>
    <recommendedName>
        <fullName evidence="4">RING-type E3 ubiquitin transferase</fullName>
        <ecNumber evidence="4">2.3.2.27</ecNumber>
    </recommendedName>
</protein>
<keyword evidence="12 16" id="KW-0472">Membrane</keyword>
<accession>A0A6D2IJK1</accession>
<comment type="caution">
    <text evidence="19">The sequence shown here is derived from an EMBL/GenBank/DDBJ whole genome shotgun (WGS) entry which is preliminary data.</text>
</comment>
<evidence type="ECO:0000256" key="3">
    <source>
        <dbReference type="ARBA" id="ARBA00004906"/>
    </source>
</evidence>
<evidence type="ECO:0000256" key="6">
    <source>
        <dbReference type="ARBA" id="ARBA00022692"/>
    </source>
</evidence>
<evidence type="ECO:0000256" key="13">
    <source>
        <dbReference type="ARBA" id="ARBA00024209"/>
    </source>
</evidence>
<gene>
    <name evidence="19" type="ORF">MERR_LOCUS14480</name>
</gene>
<dbReference type="OrthoDB" id="8062037at2759"/>
<evidence type="ECO:0000256" key="17">
    <source>
        <dbReference type="SAM" id="SignalP"/>
    </source>
</evidence>
<dbReference type="PROSITE" id="PS50089">
    <property type="entry name" value="ZF_RING_2"/>
    <property type="match status" value="1"/>
</dbReference>
<dbReference type="PANTHER" id="PTHR14155:SF506">
    <property type="entry name" value="E3 UBIQUITIN-PROTEIN LIGASE ATL15"/>
    <property type="match status" value="1"/>
</dbReference>
<evidence type="ECO:0000256" key="14">
    <source>
        <dbReference type="PROSITE-ProRule" id="PRU00175"/>
    </source>
</evidence>
<dbReference type="GO" id="GO:0016020">
    <property type="term" value="C:membrane"/>
    <property type="evidence" value="ECO:0007669"/>
    <property type="project" value="UniProtKB-SubCell"/>
</dbReference>
<evidence type="ECO:0000256" key="10">
    <source>
        <dbReference type="ARBA" id="ARBA00022833"/>
    </source>
</evidence>
<keyword evidence="17" id="KW-0732">Signal</keyword>
<dbReference type="FunFam" id="3.30.40.10:FF:000187">
    <property type="entry name" value="E3 ubiquitin-protein ligase ATL6"/>
    <property type="match status" value="1"/>
</dbReference>
<sequence>MVIMSRLTFYSSFLLLLRLVAAQSSASDQGSGFNPTTAAIVLILLVSVFSIIGCVVIFKRRWIEQALGRCLEHALGISHDQALEISHEQDVGLNDSRRRSGDSGNWLNVRSTPSRGIDASVIETFPTFRYSAVTTLKIGKEVLGCSVCLNDFEDDETLRLIPQCCHVFHPGCIDGWLVSQDTCPLCRANLVPVPGESVFYELPGSARETGPNSPGTSIDDNRRRFLGSPDERLISSMARKQSTTPRKSMSTGRLLTGFLSRIDWTGRPRENLDRFTLKLPRDVHDQLVSQGSKGHVALPHVRSPIVGYRTESLGTEKNYFYGERLDQERRFDRRPFSITPPFWTGSRRTSAGNSQELASPPISLLLAMKSPFDWFFSGKNNAGERSHLRSSSDASLA</sequence>
<evidence type="ECO:0000256" key="1">
    <source>
        <dbReference type="ARBA" id="ARBA00000900"/>
    </source>
</evidence>
<dbReference type="SUPFAM" id="SSF57850">
    <property type="entry name" value="RING/U-box"/>
    <property type="match status" value="1"/>
</dbReference>
<keyword evidence="9" id="KW-0833">Ubl conjugation pathway</keyword>
<dbReference type="GO" id="GO:0061630">
    <property type="term" value="F:ubiquitin protein ligase activity"/>
    <property type="evidence" value="ECO:0007669"/>
    <property type="project" value="UniProtKB-EC"/>
</dbReference>
<evidence type="ECO:0000256" key="16">
    <source>
        <dbReference type="SAM" id="Phobius"/>
    </source>
</evidence>
<keyword evidence="6 16" id="KW-0812">Transmembrane</keyword>
<dbReference type="InterPro" id="IPR001841">
    <property type="entry name" value="Znf_RING"/>
</dbReference>
<evidence type="ECO:0000256" key="15">
    <source>
        <dbReference type="SAM" id="MobiDB-lite"/>
    </source>
</evidence>
<dbReference type="InterPro" id="IPR013083">
    <property type="entry name" value="Znf_RING/FYVE/PHD"/>
</dbReference>
<comment type="similarity">
    <text evidence="13">Belongs to the RING-type zinc finger family. ATL subfamily.</text>
</comment>
<dbReference type="AlphaFoldDB" id="A0A6D2IJK1"/>
<evidence type="ECO:0000256" key="2">
    <source>
        <dbReference type="ARBA" id="ARBA00004167"/>
    </source>
</evidence>
<feature type="chain" id="PRO_5025677028" description="RING-type E3 ubiquitin transferase" evidence="17">
    <location>
        <begin position="23"/>
        <end position="397"/>
    </location>
</feature>
<evidence type="ECO:0000313" key="20">
    <source>
        <dbReference type="Proteomes" id="UP000467841"/>
    </source>
</evidence>
<reference evidence="19" key="1">
    <citation type="submission" date="2020-01" db="EMBL/GenBank/DDBJ databases">
        <authorList>
            <person name="Mishra B."/>
        </authorList>
    </citation>
    <scope>NUCLEOTIDE SEQUENCE [LARGE SCALE GENOMIC DNA]</scope>
</reference>
<comment type="subcellular location">
    <subcellularLocation>
        <location evidence="2">Membrane</location>
        <topology evidence="2">Single-pass membrane protein</topology>
    </subcellularLocation>
</comment>
<keyword evidence="5" id="KW-0808">Transferase</keyword>
<evidence type="ECO:0000256" key="9">
    <source>
        <dbReference type="ARBA" id="ARBA00022786"/>
    </source>
</evidence>
<evidence type="ECO:0000256" key="12">
    <source>
        <dbReference type="ARBA" id="ARBA00023136"/>
    </source>
</evidence>
<keyword evidence="8 14" id="KW-0863">Zinc-finger</keyword>
<dbReference type="GO" id="GO:0008270">
    <property type="term" value="F:zinc ion binding"/>
    <property type="evidence" value="ECO:0007669"/>
    <property type="project" value="UniProtKB-KW"/>
</dbReference>
<dbReference type="EC" id="2.3.2.27" evidence="4"/>
<keyword evidence="20" id="KW-1185">Reference proteome</keyword>
<feature type="signal peptide" evidence="17">
    <location>
        <begin position="1"/>
        <end position="22"/>
    </location>
</feature>
<evidence type="ECO:0000256" key="7">
    <source>
        <dbReference type="ARBA" id="ARBA00022723"/>
    </source>
</evidence>
<evidence type="ECO:0000256" key="11">
    <source>
        <dbReference type="ARBA" id="ARBA00022989"/>
    </source>
</evidence>
<feature type="transmembrane region" description="Helical" evidence="16">
    <location>
        <begin position="38"/>
        <end position="58"/>
    </location>
</feature>
<keyword evidence="10" id="KW-0862">Zinc</keyword>
<dbReference type="Pfam" id="PF13639">
    <property type="entry name" value="zf-RING_2"/>
    <property type="match status" value="1"/>
</dbReference>
<feature type="domain" description="RING-type" evidence="18">
    <location>
        <begin position="145"/>
        <end position="187"/>
    </location>
</feature>
<keyword evidence="7" id="KW-0479">Metal-binding</keyword>
<evidence type="ECO:0000256" key="8">
    <source>
        <dbReference type="ARBA" id="ARBA00022771"/>
    </source>
</evidence>
<organism evidence="19 20">
    <name type="scientific">Microthlaspi erraticum</name>
    <dbReference type="NCBI Taxonomy" id="1685480"/>
    <lineage>
        <taxon>Eukaryota</taxon>
        <taxon>Viridiplantae</taxon>
        <taxon>Streptophyta</taxon>
        <taxon>Embryophyta</taxon>
        <taxon>Tracheophyta</taxon>
        <taxon>Spermatophyta</taxon>
        <taxon>Magnoliopsida</taxon>
        <taxon>eudicotyledons</taxon>
        <taxon>Gunneridae</taxon>
        <taxon>Pentapetalae</taxon>
        <taxon>rosids</taxon>
        <taxon>malvids</taxon>
        <taxon>Brassicales</taxon>
        <taxon>Brassicaceae</taxon>
        <taxon>Coluteocarpeae</taxon>
        <taxon>Microthlaspi</taxon>
    </lineage>
</organism>